<dbReference type="Gene3D" id="3.40.1400.10">
    <property type="entry name" value="Sugar-phosphate isomerase, RpiB/LacA/LacB"/>
    <property type="match status" value="1"/>
</dbReference>
<sequence length="73" mass="8540">MNVGYPQDSADRKQKDALMQQKIKQIAQTNMVDILKKLPTEFLKGVYMKKDVLEYIFKNGQNSQLVNFLQNNF</sequence>
<proteinExistence type="predicted"/>
<dbReference type="Proteomes" id="UP000298021">
    <property type="component" value="Unassembled WGS sequence"/>
</dbReference>
<dbReference type="GO" id="GO:0016853">
    <property type="term" value="F:isomerase activity"/>
    <property type="evidence" value="ECO:0007669"/>
    <property type="project" value="InterPro"/>
</dbReference>
<evidence type="ECO:0000313" key="1">
    <source>
        <dbReference type="EMBL" id="TGD21916.1"/>
    </source>
</evidence>
<keyword evidence="2" id="KW-1185">Reference proteome</keyword>
<organism evidence="1 2">
    <name type="scientific">Companilactobacillus suantsaicola</name>
    <dbReference type="NCBI Taxonomy" id="2487723"/>
    <lineage>
        <taxon>Bacteria</taxon>
        <taxon>Bacillati</taxon>
        <taxon>Bacillota</taxon>
        <taxon>Bacilli</taxon>
        <taxon>Lactobacillales</taxon>
        <taxon>Lactobacillaceae</taxon>
        <taxon>Companilactobacillus</taxon>
    </lineage>
</organism>
<dbReference type="AlphaFoldDB" id="A0A4Z0JHV2"/>
<reference evidence="1 2" key="1">
    <citation type="submission" date="2018-10" db="EMBL/GenBank/DDBJ databases">
        <title>Lactobacillus sp. R7 and Lactobacillus sp. R19 isolated from fermented mustard green product of Taiwan.</title>
        <authorList>
            <person name="Lin S.-T."/>
        </authorList>
    </citation>
    <scope>NUCLEOTIDE SEQUENCE [LARGE SCALE GENOMIC DNA]</scope>
    <source>
        <strain evidence="1 2">BCRC 81127</strain>
    </source>
</reference>
<accession>A0A4Z0JHV2</accession>
<comment type="caution">
    <text evidence="1">The sequence shown here is derived from an EMBL/GenBank/DDBJ whole genome shotgun (WGS) entry which is preliminary data.</text>
</comment>
<dbReference type="EMBL" id="RKLY01000030">
    <property type="protein sequence ID" value="TGD21916.1"/>
    <property type="molecule type" value="Genomic_DNA"/>
</dbReference>
<evidence type="ECO:0000313" key="2">
    <source>
        <dbReference type="Proteomes" id="UP000298021"/>
    </source>
</evidence>
<dbReference type="GO" id="GO:0005975">
    <property type="term" value="P:carbohydrate metabolic process"/>
    <property type="evidence" value="ECO:0007669"/>
    <property type="project" value="InterPro"/>
</dbReference>
<name>A0A4Z0JHV2_9LACO</name>
<dbReference type="InterPro" id="IPR036569">
    <property type="entry name" value="RpiB_LacA_LacB_sf"/>
</dbReference>
<protein>
    <submittedName>
        <fullName evidence="1">Uncharacterized protein</fullName>
    </submittedName>
</protein>
<gene>
    <name evidence="1" type="ORF">EGT49_10265</name>
</gene>